<evidence type="ECO:0000313" key="8">
    <source>
        <dbReference type="Proteomes" id="UP000235945"/>
    </source>
</evidence>
<dbReference type="PROSITE" id="PS50977">
    <property type="entry name" value="HTH_TETR_2"/>
    <property type="match status" value="1"/>
</dbReference>
<protein>
    <submittedName>
        <fullName evidence="6">AcrR family transcriptional regulator</fullName>
    </submittedName>
    <submittedName>
        <fullName evidence="7">TetR family transcriptional regulator</fullName>
    </submittedName>
</protein>
<reference evidence="7" key="2">
    <citation type="submission" date="2015-07" db="EMBL/GenBank/DDBJ databases">
        <authorList>
            <person name="Noorani M."/>
        </authorList>
    </citation>
    <scope>NUCLEOTIDE SEQUENCE [LARGE SCALE GENOMIC DNA]</scope>
    <source>
        <strain evidence="7">ATCC 27428</strain>
    </source>
</reference>
<dbReference type="EMBL" id="LGUI01000002">
    <property type="protein sequence ID" value="PNE34527.1"/>
    <property type="molecule type" value="Genomic_DNA"/>
</dbReference>
<dbReference type="GO" id="GO:0003700">
    <property type="term" value="F:DNA-binding transcription factor activity"/>
    <property type="evidence" value="ECO:0007669"/>
    <property type="project" value="TreeGrafter"/>
</dbReference>
<dbReference type="GO" id="GO:0045892">
    <property type="term" value="P:negative regulation of DNA-templated transcription"/>
    <property type="evidence" value="ECO:0007669"/>
    <property type="project" value="InterPro"/>
</dbReference>
<dbReference type="AlphaFoldDB" id="A0A2N8P0I2"/>
<dbReference type="Pfam" id="PF02909">
    <property type="entry name" value="TetR_C_1"/>
    <property type="match status" value="1"/>
</dbReference>
<proteinExistence type="predicted"/>
<dbReference type="InterPro" id="IPR004111">
    <property type="entry name" value="Repressor_TetR_C"/>
</dbReference>
<reference evidence="8" key="1">
    <citation type="submission" date="2015-07" db="EMBL/GenBank/DDBJ databases">
        <authorList>
            <person name="Graham D.E."/>
            <person name="Giannone R.J."/>
            <person name="Gulvik C.A."/>
            <person name="Hettich R.L."/>
            <person name="Klingeman D.M."/>
            <person name="Mahan K.M."/>
            <person name="Parry R.J."/>
            <person name="Spain J.C."/>
        </authorList>
    </citation>
    <scope>NUCLEOTIDE SEQUENCE [LARGE SCALE GENOMIC DNA]</scope>
    <source>
        <strain evidence="8">ATCC 27428</strain>
    </source>
</reference>
<keyword evidence="1" id="KW-0805">Transcription regulation</keyword>
<dbReference type="SUPFAM" id="SSF46689">
    <property type="entry name" value="Homeodomain-like"/>
    <property type="match status" value="1"/>
</dbReference>
<dbReference type="PANTHER" id="PTHR30055:SF151">
    <property type="entry name" value="TRANSCRIPTIONAL REGULATORY PROTEIN"/>
    <property type="match status" value="1"/>
</dbReference>
<keyword evidence="2 4" id="KW-0238">DNA-binding</keyword>
<keyword evidence="3" id="KW-0804">Transcription</keyword>
<dbReference type="SUPFAM" id="SSF48498">
    <property type="entry name" value="Tetracyclin repressor-like, C-terminal domain"/>
    <property type="match status" value="1"/>
</dbReference>
<dbReference type="PANTHER" id="PTHR30055">
    <property type="entry name" value="HTH-TYPE TRANSCRIPTIONAL REGULATOR RUTR"/>
    <property type="match status" value="1"/>
</dbReference>
<dbReference type="Gene3D" id="1.10.357.10">
    <property type="entry name" value="Tetracycline Repressor, domain 2"/>
    <property type="match status" value="1"/>
</dbReference>
<dbReference type="RefSeq" id="WP_102917604.1">
    <property type="nucleotide sequence ID" value="NZ_JACHJF010000023.1"/>
</dbReference>
<feature type="domain" description="HTH tetR-type" evidence="5">
    <location>
        <begin position="29"/>
        <end position="89"/>
    </location>
</feature>
<dbReference type="InterPro" id="IPR001647">
    <property type="entry name" value="HTH_TetR"/>
</dbReference>
<comment type="caution">
    <text evidence="7">The sequence shown here is derived from an EMBL/GenBank/DDBJ whole genome shotgun (WGS) entry which is preliminary data.</text>
</comment>
<evidence type="ECO:0000313" key="9">
    <source>
        <dbReference type="Proteomes" id="UP000528608"/>
    </source>
</evidence>
<evidence type="ECO:0000259" key="5">
    <source>
        <dbReference type="PROSITE" id="PS50977"/>
    </source>
</evidence>
<accession>A0A2N8P0I2</accession>
<dbReference type="InterPro" id="IPR009057">
    <property type="entry name" value="Homeodomain-like_sf"/>
</dbReference>
<dbReference type="Gene3D" id="1.10.10.60">
    <property type="entry name" value="Homeodomain-like"/>
    <property type="match status" value="1"/>
</dbReference>
<evidence type="ECO:0000256" key="3">
    <source>
        <dbReference type="ARBA" id="ARBA00023163"/>
    </source>
</evidence>
<evidence type="ECO:0000256" key="4">
    <source>
        <dbReference type="PROSITE-ProRule" id="PRU00335"/>
    </source>
</evidence>
<dbReference type="Proteomes" id="UP000235945">
    <property type="component" value="Unassembled WGS sequence"/>
</dbReference>
<gene>
    <name evidence="7" type="ORF">AF335_08170</name>
    <name evidence="6" type="ORF">FHS36_005470</name>
</gene>
<dbReference type="GO" id="GO:0000976">
    <property type="term" value="F:transcription cis-regulatory region binding"/>
    <property type="evidence" value="ECO:0007669"/>
    <property type="project" value="TreeGrafter"/>
</dbReference>
<dbReference type="Pfam" id="PF00440">
    <property type="entry name" value="TetR_N"/>
    <property type="match status" value="1"/>
</dbReference>
<evidence type="ECO:0000256" key="1">
    <source>
        <dbReference type="ARBA" id="ARBA00023015"/>
    </source>
</evidence>
<sequence length="247" mass="26858">MGDERDEWAGTVRILWEPPARPRRGPKPALSLDRIARAAVGIADAEGLAALSMQRLAEQIGFTKMSLYRYVPGRAELVALMVDTAIGEAPAEDPERGHWRDRLSAWSHRLVTVFQEHPWLLDATTGVRVMGPRELDWMERALSALDGTGLSGGERMDAVVLLTSHVRGIAQQSRAAGRAGGPERRLATVLGRLVDEHGERYPALGAALAAAAAPGERDRALEFGLQRVLDGLEALVARRAGRPRDEA</sequence>
<evidence type="ECO:0000313" key="7">
    <source>
        <dbReference type="EMBL" id="PNE34527.1"/>
    </source>
</evidence>
<feature type="DNA-binding region" description="H-T-H motif" evidence="4">
    <location>
        <begin position="52"/>
        <end position="71"/>
    </location>
</feature>
<dbReference type="EMBL" id="JACHJF010000023">
    <property type="protein sequence ID" value="MBB5121999.1"/>
    <property type="molecule type" value="Genomic_DNA"/>
</dbReference>
<keyword evidence="8" id="KW-1185">Reference proteome</keyword>
<evidence type="ECO:0000313" key="6">
    <source>
        <dbReference type="EMBL" id="MBB5121999.1"/>
    </source>
</evidence>
<reference evidence="6 9" key="3">
    <citation type="submission" date="2020-08" db="EMBL/GenBank/DDBJ databases">
        <title>Genomic Encyclopedia of Type Strains, Phase III (KMG-III): the genomes of soil and plant-associated and newly described type strains.</title>
        <authorList>
            <person name="Whitman W."/>
        </authorList>
    </citation>
    <scope>NUCLEOTIDE SEQUENCE [LARGE SCALE GENOMIC DNA]</scope>
    <source>
        <strain evidence="6 9">CECT 3259</strain>
    </source>
</reference>
<dbReference type="InterPro" id="IPR050109">
    <property type="entry name" value="HTH-type_TetR-like_transc_reg"/>
</dbReference>
<name>A0A2N8P0I2_STREU</name>
<dbReference type="OrthoDB" id="2570341at2"/>
<organism evidence="7 8">
    <name type="scientific">Streptomyces eurocidicus</name>
    <name type="common">Streptoverticillium eurocidicus</name>
    <dbReference type="NCBI Taxonomy" id="66423"/>
    <lineage>
        <taxon>Bacteria</taxon>
        <taxon>Bacillati</taxon>
        <taxon>Actinomycetota</taxon>
        <taxon>Actinomycetes</taxon>
        <taxon>Kitasatosporales</taxon>
        <taxon>Streptomycetaceae</taxon>
        <taxon>Streptomyces</taxon>
    </lineage>
</organism>
<dbReference type="InterPro" id="IPR036271">
    <property type="entry name" value="Tet_transcr_reg_TetR-rel_C_sf"/>
</dbReference>
<dbReference type="Proteomes" id="UP000528608">
    <property type="component" value="Unassembled WGS sequence"/>
</dbReference>
<evidence type="ECO:0000256" key="2">
    <source>
        <dbReference type="ARBA" id="ARBA00023125"/>
    </source>
</evidence>